<keyword evidence="2" id="KW-1185">Reference proteome</keyword>
<organism evidence="1 2">
    <name type="scientific">Vigna mungo</name>
    <name type="common">Black gram</name>
    <name type="synonym">Phaseolus mungo</name>
    <dbReference type="NCBI Taxonomy" id="3915"/>
    <lineage>
        <taxon>Eukaryota</taxon>
        <taxon>Viridiplantae</taxon>
        <taxon>Streptophyta</taxon>
        <taxon>Embryophyta</taxon>
        <taxon>Tracheophyta</taxon>
        <taxon>Spermatophyta</taxon>
        <taxon>Magnoliopsida</taxon>
        <taxon>eudicotyledons</taxon>
        <taxon>Gunneridae</taxon>
        <taxon>Pentapetalae</taxon>
        <taxon>rosids</taxon>
        <taxon>fabids</taxon>
        <taxon>Fabales</taxon>
        <taxon>Fabaceae</taxon>
        <taxon>Papilionoideae</taxon>
        <taxon>50 kb inversion clade</taxon>
        <taxon>NPAAA clade</taxon>
        <taxon>indigoferoid/millettioid clade</taxon>
        <taxon>Phaseoleae</taxon>
        <taxon>Vigna</taxon>
    </lineage>
</organism>
<dbReference type="EMBL" id="CP144697">
    <property type="protein sequence ID" value="WVZ15657.1"/>
    <property type="molecule type" value="Genomic_DNA"/>
</dbReference>
<gene>
    <name evidence="1" type="ORF">V8G54_013223</name>
</gene>
<protein>
    <submittedName>
        <fullName evidence="1">Uncharacterized protein</fullName>
    </submittedName>
</protein>
<proteinExistence type="predicted"/>
<sequence>MEVKGDRRVGKNDFAVIEVVEEEEEDSVGVRNLLGEEFASSKWKGSTRLLLLDERFAGRGMKELLMGEMAKTNIITWQRVITQRKFNPPSCENLRGSTKQIEQK</sequence>
<dbReference type="AlphaFoldDB" id="A0AAQ3NVA0"/>
<evidence type="ECO:0000313" key="1">
    <source>
        <dbReference type="EMBL" id="WVZ15657.1"/>
    </source>
</evidence>
<accession>A0AAQ3NVA0</accession>
<evidence type="ECO:0000313" key="2">
    <source>
        <dbReference type="Proteomes" id="UP001374535"/>
    </source>
</evidence>
<dbReference type="Proteomes" id="UP001374535">
    <property type="component" value="Chromosome 4"/>
</dbReference>
<reference evidence="1 2" key="1">
    <citation type="journal article" date="2023" name="Life. Sci Alliance">
        <title>Evolutionary insights into 3D genome organization and epigenetic landscape of Vigna mungo.</title>
        <authorList>
            <person name="Junaid A."/>
            <person name="Singh B."/>
            <person name="Bhatia S."/>
        </authorList>
    </citation>
    <scope>NUCLEOTIDE SEQUENCE [LARGE SCALE GENOMIC DNA]</scope>
    <source>
        <strain evidence="1">Urdbean</strain>
    </source>
</reference>
<name>A0AAQ3NVA0_VIGMU</name>